<name>A0A5C1AR88_9BACT</name>
<proteinExistence type="predicted"/>
<protein>
    <recommendedName>
        <fullName evidence="3">SMI1/KNR4 family protein</fullName>
    </recommendedName>
</protein>
<evidence type="ECO:0008006" key="3">
    <source>
        <dbReference type="Google" id="ProtNLM"/>
    </source>
</evidence>
<keyword evidence="2" id="KW-1185">Reference proteome</keyword>
<dbReference type="AlphaFoldDB" id="A0A5C1AR88"/>
<dbReference type="EMBL" id="CP042425">
    <property type="protein sequence ID" value="QEL19408.1"/>
    <property type="molecule type" value="Genomic_DNA"/>
</dbReference>
<evidence type="ECO:0000313" key="1">
    <source>
        <dbReference type="EMBL" id="QEL19408.1"/>
    </source>
</evidence>
<dbReference type="KEGG" id="lrs:PX52LOC_06479"/>
<dbReference type="Proteomes" id="UP000324974">
    <property type="component" value="Chromosome"/>
</dbReference>
<organism evidence="1 2">
    <name type="scientific">Limnoglobus roseus</name>
    <dbReference type="NCBI Taxonomy" id="2598579"/>
    <lineage>
        <taxon>Bacteria</taxon>
        <taxon>Pseudomonadati</taxon>
        <taxon>Planctomycetota</taxon>
        <taxon>Planctomycetia</taxon>
        <taxon>Gemmatales</taxon>
        <taxon>Gemmataceae</taxon>
        <taxon>Limnoglobus</taxon>
    </lineage>
</organism>
<reference evidence="2" key="1">
    <citation type="submission" date="2019-08" db="EMBL/GenBank/DDBJ databases">
        <title>Limnoglobus roseus gen. nov., sp. nov., a novel freshwater planctomycete with a giant genome from the family Gemmataceae.</title>
        <authorList>
            <person name="Kulichevskaya I.S."/>
            <person name="Naumoff D.G."/>
            <person name="Miroshnikov K."/>
            <person name="Ivanova A."/>
            <person name="Philippov D.A."/>
            <person name="Hakobyan A."/>
            <person name="Rijpstra I.C."/>
            <person name="Sinninghe Damste J.S."/>
            <person name="Liesack W."/>
            <person name="Dedysh S.N."/>
        </authorList>
    </citation>
    <scope>NUCLEOTIDE SEQUENCE [LARGE SCALE GENOMIC DNA]</scope>
    <source>
        <strain evidence="2">PX52</strain>
    </source>
</reference>
<accession>A0A5C1AR88</accession>
<evidence type="ECO:0000313" key="2">
    <source>
        <dbReference type="Proteomes" id="UP000324974"/>
    </source>
</evidence>
<gene>
    <name evidence="1" type="ORF">PX52LOC_06479</name>
</gene>
<sequence>MVAATACIPEDRTARGLDGRPPGRMSRWRYPSLGSARGLHWQPVRESGMTADVVQSNFPEGVRLPDCLRAVCDYVDAHGYPLSGCFEICDRGRKDAEGWFPGDPATRRQVAIFGRGSTGSAYALWLVPNANPAEAPVVLFGSEGEFMVLASNAFEFCRLLGLGYDEIEYDDLAARPAEWNETAGLRNWLAERLRIDFPATGEEIARTARERHTGFSGWMRAWQAANL</sequence>